<dbReference type="GO" id="GO:0006096">
    <property type="term" value="P:glycolytic process"/>
    <property type="evidence" value="ECO:0007669"/>
    <property type="project" value="UniProtKB-KW"/>
</dbReference>
<protein>
    <recommendedName>
        <fullName evidence="2">phosphoglycerate mutase (2,3-diphosphoglycerate-dependent)</fullName>
        <ecNumber evidence="2">5.4.2.11</ecNumber>
    </recommendedName>
</protein>
<keyword evidence="3" id="KW-0324">Glycolysis</keyword>
<dbReference type="InterPro" id="IPR029033">
    <property type="entry name" value="His_PPase_superfam"/>
</dbReference>
<evidence type="ECO:0000256" key="4">
    <source>
        <dbReference type="ARBA" id="ARBA00023235"/>
    </source>
</evidence>
<dbReference type="InterPro" id="IPR005952">
    <property type="entry name" value="Phosphogly_mut1"/>
</dbReference>
<dbReference type="Pfam" id="PF00300">
    <property type="entry name" value="His_Phos_1"/>
    <property type="match status" value="1"/>
</dbReference>
<organism evidence="5 6">
    <name type="scientific">Corynebacterium camporealensis</name>
    <dbReference type="NCBI Taxonomy" id="161896"/>
    <lineage>
        <taxon>Bacteria</taxon>
        <taxon>Bacillati</taxon>
        <taxon>Actinomycetota</taxon>
        <taxon>Actinomycetes</taxon>
        <taxon>Mycobacteriales</taxon>
        <taxon>Corynebacteriaceae</taxon>
        <taxon>Corynebacterium</taxon>
    </lineage>
</organism>
<sequence length="232" mass="25768">MSRRLILIRHGQTTYNATGRMQGHIDTELSDVGYEQAQAAARLLHDKEITKIVASDLVRAAETARVVAEALDLDFTTDSRLRETDLGDWQGRSSQEVDEEFPGARAIWRHDPTWAPPKGESRVDVARRARPVIDELMREHDEWDEGPVLIVAHGGAISALTCHLLNLETQQYGILSGLKNTHWSQLTARPQFDTNNPTATPHFTADNVDDAAWYFDGWNMGAKVVGGTGADV</sequence>
<dbReference type="RefSeq" id="WP_035107367.1">
    <property type="nucleotide sequence ID" value="NZ_CP011311.1"/>
</dbReference>
<dbReference type="EMBL" id="CP011311">
    <property type="protein sequence ID" value="AKE39698.1"/>
    <property type="molecule type" value="Genomic_DNA"/>
</dbReference>
<evidence type="ECO:0000256" key="3">
    <source>
        <dbReference type="ARBA" id="ARBA00023152"/>
    </source>
</evidence>
<comment type="similarity">
    <text evidence="1">Belongs to the phosphoglycerate mutase family. BPG-dependent PGAM subfamily.</text>
</comment>
<dbReference type="OrthoDB" id="9781415at2"/>
<dbReference type="PROSITE" id="PS00175">
    <property type="entry name" value="PG_MUTASE"/>
    <property type="match status" value="1"/>
</dbReference>
<reference evidence="5 6" key="1">
    <citation type="journal article" date="2015" name="Genome Announc.">
        <title>Complete Genome Sequence of Corynebacterium camporealensis DSM 44610, Isolated from the Milk of a Manchega Sheep with Subclinical Mastitis.</title>
        <authorList>
            <person name="Ruckert C."/>
            <person name="Albersmeier A."/>
            <person name="Winkler A."/>
            <person name="Tauch A."/>
        </authorList>
    </citation>
    <scope>NUCLEOTIDE SEQUENCE [LARGE SCALE GENOMIC DNA]</scope>
    <source>
        <strain evidence="5 6">DSM 44610</strain>
    </source>
</reference>
<dbReference type="KEGG" id="ccj:UL81_08740"/>
<dbReference type="InterPro" id="IPR001345">
    <property type="entry name" value="PG/BPGM_mutase_AS"/>
</dbReference>
<evidence type="ECO:0000313" key="5">
    <source>
        <dbReference type="EMBL" id="AKE39698.1"/>
    </source>
</evidence>
<dbReference type="SMART" id="SM00855">
    <property type="entry name" value="PGAM"/>
    <property type="match status" value="1"/>
</dbReference>
<dbReference type="STRING" id="161896.UL81_08740"/>
<keyword evidence="6" id="KW-1185">Reference proteome</keyword>
<dbReference type="PANTHER" id="PTHR11931">
    <property type="entry name" value="PHOSPHOGLYCERATE MUTASE"/>
    <property type="match status" value="1"/>
</dbReference>
<dbReference type="Proteomes" id="UP000033566">
    <property type="component" value="Chromosome"/>
</dbReference>
<dbReference type="PATRIC" id="fig|161896.4.peg.1712"/>
<dbReference type="EC" id="5.4.2.11" evidence="2"/>
<evidence type="ECO:0000256" key="1">
    <source>
        <dbReference type="ARBA" id="ARBA00006717"/>
    </source>
</evidence>
<dbReference type="InterPro" id="IPR013078">
    <property type="entry name" value="His_Pase_superF_clade-1"/>
</dbReference>
<dbReference type="CDD" id="cd07067">
    <property type="entry name" value="HP_PGM_like"/>
    <property type="match status" value="1"/>
</dbReference>
<dbReference type="HOGENOM" id="CLU_033323_9_5_11"/>
<gene>
    <name evidence="5" type="primary">gpmB</name>
    <name evidence="5" type="ORF">UL81_08740</name>
</gene>
<keyword evidence="4 5" id="KW-0413">Isomerase</keyword>
<dbReference type="SUPFAM" id="SSF53254">
    <property type="entry name" value="Phosphoglycerate mutase-like"/>
    <property type="match status" value="1"/>
</dbReference>
<accession>A0A0F6QZ87</accession>
<name>A0A0F6QZ87_9CORY</name>
<dbReference type="GO" id="GO:0004619">
    <property type="term" value="F:phosphoglycerate mutase activity"/>
    <property type="evidence" value="ECO:0007669"/>
    <property type="project" value="UniProtKB-EC"/>
</dbReference>
<evidence type="ECO:0000313" key="6">
    <source>
        <dbReference type="Proteomes" id="UP000033566"/>
    </source>
</evidence>
<dbReference type="Gene3D" id="3.40.50.1240">
    <property type="entry name" value="Phosphoglycerate mutase-like"/>
    <property type="match status" value="1"/>
</dbReference>
<dbReference type="AlphaFoldDB" id="A0A0F6QZ87"/>
<evidence type="ECO:0000256" key="2">
    <source>
        <dbReference type="ARBA" id="ARBA00012028"/>
    </source>
</evidence>
<proteinExistence type="inferred from homology"/>